<dbReference type="Gene3D" id="1.10.260.40">
    <property type="entry name" value="lambda repressor-like DNA-binding domains"/>
    <property type="match status" value="1"/>
</dbReference>
<dbReference type="SMART" id="SM00530">
    <property type="entry name" value="HTH_XRE"/>
    <property type="match status" value="1"/>
</dbReference>
<feature type="domain" description="HTH cro/C1-type" evidence="2">
    <location>
        <begin position="12"/>
        <end position="65"/>
    </location>
</feature>
<gene>
    <name evidence="3" type="primary">higA</name>
</gene>
<dbReference type="NCBIfam" id="TIGR02607">
    <property type="entry name" value="antidote_HigA"/>
    <property type="match status" value="1"/>
</dbReference>
<name>A0A218MAY3_PSEAI</name>
<accession>A0A218MAY3</accession>
<dbReference type="Pfam" id="PF01381">
    <property type="entry name" value="HTH_3"/>
    <property type="match status" value="1"/>
</dbReference>
<evidence type="ECO:0000256" key="1">
    <source>
        <dbReference type="ARBA" id="ARBA00023125"/>
    </source>
</evidence>
<dbReference type="GO" id="GO:0003677">
    <property type="term" value="F:DNA binding"/>
    <property type="evidence" value="ECO:0007669"/>
    <property type="project" value="UniProtKB-KW"/>
</dbReference>
<protein>
    <submittedName>
        <fullName evidence="3">HigA-like antitoxin</fullName>
    </submittedName>
</protein>
<evidence type="ECO:0000259" key="2">
    <source>
        <dbReference type="PROSITE" id="PS50943"/>
    </source>
</evidence>
<keyword evidence="1" id="KW-0238">DNA-binding</keyword>
<dbReference type="InterPro" id="IPR013430">
    <property type="entry name" value="Toxin_antidote_HigA"/>
</dbReference>
<organism evidence="3">
    <name type="scientific">Pseudomonas aeruginosa</name>
    <dbReference type="NCBI Taxonomy" id="287"/>
    <lineage>
        <taxon>Bacteria</taxon>
        <taxon>Pseudomonadati</taxon>
        <taxon>Pseudomonadota</taxon>
        <taxon>Gammaproteobacteria</taxon>
        <taxon>Pseudomonadales</taxon>
        <taxon>Pseudomonadaceae</taxon>
        <taxon>Pseudomonas</taxon>
    </lineage>
</organism>
<keyword evidence="3" id="KW-0614">Plasmid</keyword>
<dbReference type="PROSITE" id="PS50943">
    <property type="entry name" value="HTH_CROC1"/>
    <property type="match status" value="1"/>
</dbReference>
<dbReference type="SUPFAM" id="SSF47413">
    <property type="entry name" value="lambda repressor-like DNA-binding domains"/>
    <property type="match status" value="1"/>
</dbReference>
<reference evidence="3" key="1">
    <citation type="journal article" date="2018" name="Virulence">
        <title>Coexistence of two novel resistance plasmids, blaKPC-2-carrying p14057A and tetA(A) -carrying p14057B, in Pseudomonas aeruginosa.</title>
        <authorList>
            <person name="Shi L."/>
            <person name="Liang Q."/>
            <person name="Feng J."/>
            <person name="Zhan Z."/>
            <person name="Zhao Y."/>
            <person name="Yang W."/>
            <person name="Yang H."/>
            <person name="Chen Y."/>
            <person name="Huang M."/>
            <person name="Tong Y."/>
            <person name="Li X."/>
            <person name="Yin Z."/>
            <person name="Wang J."/>
            <person name="Zhou D."/>
        </authorList>
    </citation>
    <scope>NUCLEOTIDE SEQUENCE</scope>
    <source>
        <plasmid evidence="3">p14057B</plasmid>
    </source>
</reference>
<dbReference type="AlphaFoldDB" id="A0A218MAY3"/>
<sequence length="99" mass="10739">MISRHPGGIIRRRYLEPLKLTMTDLAEAMGVSLSSVSRVVNEKAELTSEMALRLSHVIGGTPEMWVGLQTAYSLEKAKAEFSAEGLKRLNPALGEEAAA</sequence>
<dbReference type="PANTHER" id="PTHR36924">
    <property type="entry name" value="ANTITOXIN HIGA-1"/>
    <property type="match status" value="1"/>
</dbReference>
<evidence type="ECO:0000313" key="3">
    <source>
        <dbReference type="EMBL" id="ASD54112.1"/>
    </source>
</evidence>
<proteinExistence type="predicted"/>
<dbReference type="RefSeq" id="WP_172689491.1">
    <property type="nucleotide sequence ID" value="NZ_CP077975.1"/>
</dbReference>
<dbReference type="PANTHER" id="PTHR36924:SF1">
    <property type="entry name" value="ANTITOXIN HIGA-1"/>
    <property type="match status" value="1"/>
</dbReference>
<dbReference type="InterPro" id="IPR001387">
    <property type="entry name" value="Cro/C1-type_HTH"/>
</dbReference>
<dbReference type="EMBL" id="KY296096">
    <property type="protein sequence ID" value="ASD54112.1"/>
    <property type="molecule type" value="Genomic_DNA"/>
</dbReference>
<dbReference type="InterPro" id="IPR010982">
    <property type="entry name" value="Lambda_DNA-bd_dom_sf"/>
</dbReference>
<geneLocation type="plasmid" evidence="3">
    <name>p14057B</name>
</geneLocation>